<dbReference type="InterPro" id="IPR029063">
    <property type="entry name" value="SAM-dependent_MTases_sf"/>
</dbReference>
<evidence type="ECO:0000256" key="1">
    <source>
        <dbReference type="SAM" id="MobiDB-lite"/>
    </source>
</evidence>
<feature type="compositionally biased region" description="Low complexity" evidence="1">
    <location>
        <begin position="20"/>
        <end position="33"/>
    </location>
</feature>
<dbReference type="CDD" id="cd02440">
    <property type="entry name" value="AdoMet_MTases"/>
    <property type="match status" value="1"/>
</dbReference>
<feature type="region of interest" description="Disordered" evidence="1">
    <location>
        <begin position="1"/>
        <end position="44"/>
    </location>
</feature>
<evidence type="ECO:0000313" key="2">
    <source>
        <dbReference type="EMBL" id="OAL71406.1"/>
    </source>
</evidence>
<protein>
    <recommendedName>
        <fullName evidence="4">TAM domain methyltransferase</fullName>
    </recommendedName>
</protein>
<accession>A0A178FHL3</accession>
<dbReference type="Gene3D" id="3.40.50.150">
    <property type="entry name" value="Vaccinia Virus protein VP39"/>
    <property type="match status" value="1"/>
</dbReference>
<dbReference type="Pfam" id="PF13489">
    <property type="entry name" value="Methyltransf_23"/>
    <property type="match status" value="1"/>
</dbReference>
<dbReference type="Proteomes" id="UP000243519">
    <property type="component" value="Unassembled WGS sequence"/>
</dbReference>
<comment type="caution">
    <text evidence="2">The sequence shown here is derived from an EMBL/GenBank/DDBJ whole genome shotgun (WGS) entry which is preliminary data.</text>
</comment>
<dbReference type="OrthoDB" id="2013972at2759"/>
<dbReference type="AlphaFoldDB" id="A0A178FHL3"/>
<reference evidence="2 3" key="1">
    <citation type="submission" date="2016-05" db="EMBL/GenBank/DDBJ databases">
        <title>Genome sequencing of Trichophyton violaceum CMCC(F)T3l isolated from hair.</title>
        <authorList>
            <person name="Zhan P."/>
            <person name="Tao Y."/>
            <person name="Liu W."/>
        </authorList>
    </citation>
    <scope>NUCLEOTIDE SEQUENCE [LARGE SCALE GENOMIC DNA]</scope>
    <source>
        <strain evidence="3">CMCC(F)T3l</strain>
    </source>
</reference>
<dbReference type="SUPFAM" id="SSF53335">
    <property type="entry name" value="S-adenosyl-L-methionine-dependent methyltransferases"/>
    <property type="match status" value="1"/>
</dbReference>
<dbReference type="PANTHER" id="PTHR43591">
    <property type="entry name" value="METHYLTRANSFERASE"/>
    <property type="match status" value="1"/>
</dbReference>
<dbReference type="EMBL" id="LHPN01000006">
    <property type="protein sequence ID" value="OAL71406.1"/>
    <property type="molecule type" value="Genomic_DNA"/>
</dbReference>
<dbReference type="GO" id="GO:0008168">
    <property type="term" value="F:methyltransferase activity"/>
    <property type="evidence" value="ECO:0007669"/>
    <property type="project" value="TreeGrafter"/>
</dbReference>
<dbReference type="PANTHER" id="PTHR43591:SF24">
    <property type="entry name" value="2-METHOXY-6-POLYPRENYL-1,4-BENZOQUINOL METHYLASE, MITOCHONDRIAL"/>
    <property type="match status" value="1"/>
</dbReference>
<evidence type="ECO:0008006" key="4">
    <source>
        <dbReference type="Google" id="ProtNLM"/>
    </source>
</evidence>
<name>A0A178FHL3_TRIVO</name>
<feature type="compositionally biased region" description="Acidic residues" evidence="1">
    <location>
        <begin position="34"/>
        <end position="44"/>
    </location>
</feature>
<sequence length="369" mass="41173">MESKEQSRGGGGTLGAHSAVESTSTSSPTVLPLEVDDDHESDYSDELSKYSASLTSSVVDYPVVHGRRYHAYCRGRYLFPNDEQENERLDIHHALIDTLLHGRLHMAPISKDPQRVLDLCTGTGIWAISFADEYPSAEVIGNDLSPTQPSLYVYIPTPSPISRLHADSVPPNLKFIVDDVEDEWGYEGSPFDYIHGRFLIASIRDWPRLIKQAFTCTKPGGWVEFQDWDGTIRSDDDTLKGSHLFQLQETVKEAFIEMGINANPGAECGSWLKDAGFTNITTQKYKVPLGTWPKDKHLKTVGAYNLLQHTEGLGGIANLPLIKKGWQPEEIEVLLSKTREDLRNRSIHSYFNFYVVYGQKPNATSATGG</sequence>
<proteinExistence type="predicted"/>
<gene>
    <name evidence="2" type="ORF">A7D00_4307</name>
</gene>
<evidence type="ECO:0000313" key="3">
    <source>
        <dbReference type="Proteomes" id="UP000243519"/>
    </source>
</evidence>
<keyword evidence="3" id="KW-1185">Reference proteome</keyword>
<organism evidence="2 3">
    <name type="scientific">Trichophyton violaceum</name>
    <dbReference type="NCBI Taxonomy" id="34388"/>
    <lineage>
        <taxon>Eukaryota</taxon>
        <taxon>Fungi</taxon>
        <taxon>Dikarya</taxon>
        <taxon>Ascomycota</taxon>
        <taxon>Pezizomycotina</taxon>
        <taxon>Eurotiomycetes</taxon>
        <taxon>Eurotiomycetidae</taxon>
        <taxon>Onygenales</taxon>
        <taxon>Arthrodermataceae</taxon>
        <taxon>Trichophyton</taxon>
    </lineage>
</organism>